<gene>
    <name evidence="2" type="ORF">Tci_649233</name>
</gene>
<protein>
    <submittedName>
        <fullName evidence="2">Uncharacterized protein</fullName>
    </submittedName>
</protein>
<proteinExistence type="predicted"/>
<dbReference type="AlphaFoldDB" id="A0A699K5F0"/>
<feature type="non-terminal residue" evidence="2">
    <location>
        <position position="1"/>
    </location>
</feature>
<reference evidence="2" key="1">
    <citation type="journal article" date="2019" name="Sci. Rep.">
        <title>Draft genome of Tanacetum cinerariifolium, the natural source of mosquito coil.</title>
        <authorList>
            <person name="Yamashiro T."/>
            <person name="Shiraishi A."/>
            <person name="Satake H."/>
            <person name="Nakayama K."/>
        </authorList>
    </citation>
    <scope>NUCLEOTIDE SEQUENCE</scope>
</reference>
<evidence type="ECO:0000313" key="2">
    <source>
        <dbReference type="EMBL" id="GFA77261.1"/>
    </source>
</evidence>
<feature type="non-terminal residue" evidence="2">
    <location>
        <position position="199"/>
    </location>
</feature>
<comment type="caution">
    <text evidence="2">The sequence shown here is derived from an EMBL/GenBank/DDBJ whole genome shotgun (WGS) entry which is preliminary data.</text>
</comment>
<accession>A0A699K5F0</accession>
<evidence type="ECO:0000256" key="1">
    <source>
        <dbReference type="SAM" id="MobiDB-lite"/>
    </source>
</evidence>
<sequence>QRYVYSSTYQVAPATSLLPPPSVSTISNVLQQTTTLIPTPPITIEASPITTIPDPLPAITQRVSALEKDVQELKEVDNKSTLIASLRFEILLAVNAYLGSAESLSEYELKTIPFEKIDKSRSYLTHDKHQALFDALLNSMSLDDAIARGQADLEKILKKRDRDDEDPSGGPNQGKKTKRSRIKEFEPSTKSFITKETSN</sequence>
<name>A0A699K5F0_TANCI</name>
<feature type="region of interest" description="Disordered" evidence="1">
    <location>
        <begin position="157"/>
        <end position="199"/>
    </location>
</feature>
<organism evidence="2">
    <name type="scientific">Tanacetum cinerariifolium</name>
    <name type="common">Dalmatian daisy</name>
    <name type="synonym">Chrysanthemum cinerariifolium</name>
    <dbReference type="NCBI Taxonomy" id="118510"/>
    <lineage>
        <taxon>Eukaryota</taxon>
        <taxon>Viridiplantae</taxon>
        <taxon>Streptophyta</taxon>
        <taxon>Embryophyta</taxon>
        <taxon>Tracheophyta</taxon>
        <taxon>Spermatophyta</taxon>
        <taxon>Magnoliopsida</taxon>
        <taxon>eudicotyledons</taxon>
        <taxon>Gunneridae</taxon>
        <taxon>Pentapetalae</taxon>
        <taxon>asterids</taxon>
        <taxon>campanulids</taxon>
        <taxon>Asterales</taxon>
        <taxon>Asteraceae</taxon>
        <taxon>Asteroideae</taxon>
        <taxon>Anthemideae</taxon>
        <taxon>Anthemidinae</taxon>
        <taxon>Tanacetum</taxon>
    </lineage>
</organism>
<dbReference type="EMBL" id="BKCJ010485011">
    <property type="protein sequence ID" value="GFA77261.1"/>
    <property type="molecule type" value="Genomic_DNA"/>
</dbReference>
<feature type="compositionally biased region" description="Polar residues" evidence="1">
    <location>
        <begin position="188"/>
        <end position="199"/>
    </location>
</feature>